<feature type="compositionally biased region" description="Low complexity" evidence="1">
    <location>
        <begin position="611"/>
        <end position="621"/>
    </location>
</feature>
<feature type="compositionally biased region" description="Gly residues" evidence="1">
    <location>
        <begin position="622"/>
        <end position="633"/>
    </location>
</feature>
<keyword evidence="3" id="KW-1185">Reference proteome</keyword>
<feature type="compositionally biased region" description="Low complexity" evidence="1">
    <location>
        <begin position="555"/>
        <end position="572"/>
    </location>
</feature>
<dbReference type="STRING" id="1108045.GORHZ_186_00010"/>
<dbReference type="AlphaFoldDB" id="K6WFT2"/>
<feature type="compositionally biased region" description="Low complexity" evidence="1">
    <location>
        <begin position="454"/>
        <end position="465"/>
    </location>
</feature>
<dbReference type="EMBL" id="BAHC01000186">
    <property type="protein sequence ID" value="GAB92631.1"/>
    <property type="molecule type" value="Genomic_DNA"/>
</dbReference>
<feature type="compositionally biased region" description="Basic residues" evidence="1">
    <location>
        <begin position="1"/>
        <end position="22"/>
    </location>
</feature>
<proteinExistence type="predicted"/>
<organism evidence="2 3">
    <name type="scientific">Gordonia rhizosphera NBRC 16068</name>
    <dbReference type="NCBI Taxonomy" id="1108045"/>
    <lineage>
        <taxon>Bacteria</taxon>
        <taxon>Bacillati</taxon>
        <taxon>Actinomycetota</taxon>
        <taxon>Actinomycetes</taxon>
        <taxon>Mycobacteriales</taxon>
        <taxon>Gordoniaceae</taxon>
        <taxon>Gordonia</taxon>
    </lineage>
</organism>
<evidence type="ECO:0000256" key="1">
    <source>
        <dbReference type="SAM" id="MobiDB-lite"/>
    </source>
</evidence>
<reference evidence="2 3" key="1">
    <citation type="submission" date="2012-08" db="EMBL/GenBank/DDBJ databases">
        <title>Whole genome shotgun sequence of Gordonia rhizosphera NBRC 16068.</title>
        <authorList>
            <person name="Takarada H."/>
            <person name="Isaki S."/>
            <person name="Hosoyama A."/>
            <person name="Tsuchikane K."/>
            <person name="Katsumata H."/>
            <person name="Baba S."/>
            <person name="Ohji S."/>
            <person name="Yamazaki S."/>
            <person name="Fujita N."/>
        </authorList>
    </citation>
    <scope>NUCLEOTIDE SEQUENCE [LARGE SCALE GENOMIC DNA]</scope>
    <source>
        <strain evidence="2 3">NBRC 16068</strain>
    </source>
</reference>
<dbReference type="Proteomes" id="UP000008363">
    <property type="component" value="Unassembled WGS sequence"/>
</dbReference>
<feature type="compositionally biased region" description="Low complexity" evidence="1">
    <location>
        <begin position="591"/>
        <end position="601"/>
    </location>
</feature>
<feature type="region of interest" description="Disordered" evidence="1">
    <location>
        <begin position="1"/>
        <end position="24"/>
    </location>
</feature>
<evidence type="ECO:0000313" key="3">
    <source>
        <dbReference type="Proteomes" id="UP000008363"/>
    </source>
</evidence>
<dbReference type="OrthoDB" id="4382208at2"/>
<protein>
    <submittedName>
        <fullName evidence="2">Uncharacterized protein</fullName>
    </submittedName>
</protein>
<name>K6WFT2_9ACTN</name>
<dbReference type="eggNOG" id="ENOG5031Z6T">
    <property type="taxonomic scope" value="Bacteria"/>
</dbReference>
<feature type="region of interest" description="Disordered" evidence="1">
    <location>
        <begin position="454"/>
        <end position="633"/>
    </location>
</feature>
<evidence type="ECO:0000313" key="2">
    <source>
        <dbReference type="EMBL" id="GAB92631.1"/>
    </source>
</evidence>
<accession>K6WFT2</accession>
<gene>
    <name evidence="2" type="ORF">GORHZ_186_00010</name>
</gene>
<comment type="caution">
    <text evidence="2">The sequence shown here is derived from an EMBL/GenBank/DDBJ whole genome shotgun (WGS) entry which is preliminary data.</text>
</comment>
<sequence>MGRNAIRRTRKQERRRNRKQKRNTVAAGMAALATVAAVGAGQMISPEQAAAVTIPGVGEIDDPAGQLGEIIAGIANNEATQEALTALRIELCATGGTSGGADCSKSTGTGVAVILPTRIELVPRVDDGDDTDVLYNGTQDYLNNPPTEPVREDFPDGVTGDAAFAAAYAQYLIDLGVQQTAVAGAGAIGIGVPVPDAPVTEGSAKVIGSGFQFALASGGGKATAISYLPVSLATAGASDGRTAISFAIVGMANAWTTSEIPVTVLGSSEILGVELPSIPAIQQVSCYGGITGAYAEGVGACANVAGTFDFRLDLLKDSPEVQFGLTDPSAILFDPAGVFGQVITQILNGQPISLSKDFARLSAGGDYDLLSGNFVRFTSDYGTQEPIVINWLGQELTLNPMVTVNGQERPNHLGAPVLVLNTLDTGEIVPVIGVPEIEFPFGIPTAGPYVIPDTTSSTLTTTTPAAPAPEPLPETDETPMLLRAGALEDPTPVSTPETEPIVTPTALDEPASSSNSVGPVADYIGKHRTPEGGSDIVGDYVGKHRSDSTDDEGTAEQSSETTSSSPETSSPERSSEESSSDEAASEKSESGESSDGSNETGGSEGGGSEGAGSSTGESGSTTGSGGFSGSTGD</sequence>